<dbReference type="STRING" id="1577474.GA0111570_103233"/>
<keyword evidence="1" id="KW-0732">Signal</keyword>
<dbReference type="Proteomes" id="UP000199086">
    <property type="component" value="Unassembled WGS sequence"/>
</dbReference>
<keyword evidence="3" id="KW-1185">Reference proteome</keyword>
<name>A0A1G6GHH4_9ACTN</name>
<reference evidence="2 3" key="1">
    <citation type="submission" date="2016-06" db="EMBL/GenBank/DDBJ databases">
        <authorList>
            <person name="Olsen C.W."/>
            <person name="Carey S."/>
            <person name="Hinshaw L."/>
            <person name="Karasin A.I."/>
        </authorList>
    </citation>
    <scope>NUCLEOTIDE SEQUENCE [LARGE SCALE GENOMIC DNA]</scope>
    <source>
        <strain evidence="2 3">LZ-22</strain>
    </source>
</reference>
<sequence>MLKRARMAVLAIVVTIPMILGLTTAYAAPSGGASSTKTTIDAYKKKAENVKKKAEERITQQDRDKAIAKALQRGELNPLMTAATGTAAALAPGAAPHYFSHPNYANSPLPTLAPGTGAYVGNRLQDRAFATDYPVGVGQLAPVFVVVDTPLTGGFLTEFKARNQATNGGSPFPSAGNVFHAYVLRPTGTAGQYTVVFDSGLLTVPAPTTASTSEDTSYGVTNLTVQDGDRLAFYGQGIPVDTGAGNDILHYPAPTAPLQDTTITMGSTDYPVYPEARTYSFGATVAPATLTGGIRKFVDTLPPPADRPAGHRHLSRLGLLRDRTGRVRAEAAQRFAAHQAARVCTARYQRRPRGRRPADRPWG</sequence>
<gene>
    <name evidence="2" type="ORF">GA0111570_103233</name>
</gene>
<evidence type="ECO:0000256" key="1">
    <source>
        <dbReference type="SAM" id="SignalP"/>
    </source>
</evidence>
<proteinExistence type="predicted"/>
<accession>A0A1G6GHH4</accession>
<dbReference type="EMBL" id="FMYF01000003">
    <property type="protein sequence ID" value="SDB81205.1"/>
    <property type="molecule type" value="Genomic_DNA"/>
</dbReference>
<protein>
    <submittedName>
        <fullName evidence="2">Uncharacterized protein</fullName>
    </submittedName>
</protein>
<feature type="signal peptide" evidence="1">
    <location>
        <begin position="1"/>
        <end position="27"/>
    </location>
</feature>
<dbReference type="AlphaFoldDB" id="A0A1G6GHH4"/>
<organism evidence="2 3">
    <name type="scientific">Raineyella antarctica</name>
    <dbReference type="NCBI Taxonomy" id="1577474"/>
    <lineage>
        <taxon>Bacteria</taxon>
        <taxon>Bacillati</taxon>
        <taxon>Actinomycetota</taxon>
        <taxon>Actinomycetes</taxon>
        <taxon>Propionibacteriales</taxon>
        <taxon>Propionibacteriaceae</taxon>
        <taxon>Raineyella</taxon>
    </lineage>
</organism>
<feature type="chain" id="PRO_5011666278" evidence="1">
    <location>
        <begin position="28"/>
        <end position="363"/>
    </location>
</feature>
<evidence type="ECO:0000313" key="3">
    <source>
        <dbReference type="Proteomes" id="UP000199086"/>
    </source>
</evidence>
<evidence type="ECO:0000313" key="2">
    <source>
        <dbReference type="EMBL" id="SDB81205.1"/>
    </source>
</evidence>